<evidence type="ECO:0000259" key="6">
    <source>
        <dbReference type="Pfam" id="PF01048"/>
    </source>
</evidence>
<keyword evidence="4 7" id="KW-0378">Hydrolase</keyword>
<keyword evidence="5" id="KW-0486">Methionine biosynthesis</keyword>
<dbReference type="EMBL" id="JACJKY010000009">
    <property type="protein sequence ID" value="MBM6920976.1"/>
    <property type="molecule type" value="Genomic_DNA"/>
</dbReference>
<dbReference type="InterPro" id="IPR010049">
    <property type="entry name" value="MTA_SAH_Nsdase"/>
</dbReference>
<dbReference type="GO" id="GO:0008930">
    <property type="term" value="F:methylthioadenosine nucleosidase activity"/>
    <property type="evidence" value="ECO:0007669"/>
    <property type="project" value="InterPro"/>
</dbReference>
<dbReference type="PANTHER" id="PTHR46832:SF1">
    <property type="entry name" value="5'-METHYLTHIOADENOSINE_S-ADENOSYLHOMOCYSTEINE NUCLEOSIDASE"/>
    <property type="match status" value="1"/>
</dbReference>
<dbReference type="GO" id="GO:0008782">
    <property type="term" value="F:adenosylhomocysteine nucleosidase activity"/>
    <property type="evidence" value="ECO:0007669"/>
    <property type="project" value="UniProtKB-EC"/>
</dbReference>
<evidence type="ECO:0000256" key="1">
    <source>
        <dbReference type="ARBA" id="ARBA00004945"/>
    </source>
</evidence>
<name>A0A938X858_9FIRM</name>
<dbReference type="CDD" id="cd09008">
    <property type="entry name" value="MTAN"/>
    <property type="match status" value="1"/>
</dbReference>
<accession>A0A938X858</accession>
<dbReference type="PANTHER" id="PTHR46832">
    <property type="entry name" value="5'-METHYLTHIOADENOSINE/S-ADENOSYLHOMOCYSTEINE NUCLEOSIDASE"/>
    <property type="match status" value="1"/>
</dbReference>
<sequence length="251" mass="27642">MKYGIICAMEEEIRLLLPDLTDCTMTEIAHRTFHEGKLYGKDVVLVQSRIGKVASASTATTLIDRFHPDCVIFCGTAGGVAPGLHVGDVVIGDRLVQHDFDCGVPERIFEIPLLGIKYFEADKSLNNALIKAVENYIKNDLHSDIPACYLDEFGIKSPTVHTGTIASGDQFICDNQKHEWLYSHVESLACVEMEGAAVAQVCYEFDVPCAVVRVISDSANDDSNVDFDRFVKEAACHFTRGSMKAFLSAEK</sequence>
<dbReference type="InterPro" id="IPR035994">
    <property type="entry name" value="Nucleoside_phosphorylase_sf"/>
</dbReference>
<evidence type="ECO:0000256" key="4">
    <source>
        <dbReference type="ARBA" id="ARBA00022801"/>
    </source>
</evidence>
<dbReference type="AlphaFoldDB" id="A0A938X858"/>
<dbReference type="Gene3D" id="3.40.50.1580">
    <property type="entry name" value="Nucleoside phosphorylase domain"/>
    <property type="match status" value="1"/>
</dbReference>
<dbReference type="NCBIfam" id="TIGR01704">
    <property type="entry name" value="MTA_SAH-Nsdase"/>
    <property type="match status" value="1"/>
</dbReference>
<reference evidence="7" key="1">
    <citation type="submission" date="2020-08" db="EMBL/GenBank/DDBJ databases">
        <authorList>
            <person name="Cejkova D."/>
            <person name="Kubasova T."/>
            <person name="Jahodarova E."/>
            <person name="Rychlik I."/>
        </authorList>
    </citation>
    <scope>NUCLEOTIDE SEQUENCE</scope>
    <source>
        <strain evidence="7">An559</strain>
    </source>
</reference>
<feature type="domain" description="Nucleoside phosphorylase" evidence="6">
    <location>
        <begin position="2"/>
        <end position="238"/>
    </location>
</feature>
<comment type="pathway">
    <text evidence="1">Amino-acid biosynthesis; L-methionine biosynthesis via salvage pathway; S-methyl-5-thio-alpha-D-ribose 1-phosphate from S-methyl-5'-thioadenosine (hydrolase route): step 1/2.</text>
</comment>
<evidence type="ECO:0000256" key="3">
    <source>
        <dbReference type="ARBA" id="ARBA00022605"/>
    </source>
</evidence>
<reference evidence="7" key="2">
    <citation type="journal article" date="2021" name="Sci. Rep.">
        <title>The distribution of antibiotic resistance genes in chicken gut microbiota commensals.</title>
        <authorList>
            <person name="Juricova H."/>
            <person name="Matiasovicova J."/>
            <person name="Kubasova T."/>
            <person name="Cejkova D."/>
            <person name="Rychlik I."/>
        </authorList>
    </citation>
    <scope>NUCLEOTIDE SEQUENCE</scope>
    <source>
        <strain evidence="7">An559</strain>
    </source>
</reference>
<evidence type="ECO:0000313" key="7">
    <source>
        <dbReference type="EMBL" id="MBM6920976.1"/>
    </source>
</evidence>
<evidence type="ECO:0000256" key="2">
    <source>
        <dbReference type="ARBA" id="ARBA00011974"/>
    </source>
</evidence>
<keyword evidence="3" id="KW-0028">Amino-acid biosynthesis</keyword>
<protein>
    <recommendedName>
        <fullName evidence="2">adenosylhomocysteine nucleosidase</fullName>
        <ecNumber evidence="2">3.2.2.9</ecNumber>
    </recommendedName>
</protein>
<keyword evidence="7" id="KW-0326">Glycosidase</keyword>
<dbReference type="GO" id="GO:0005829">
    <property type="term" value="C:cytosol"/>
    <property type="evidence" value="ECO:0007669"/>
    <property type="project" value="TreeGrafter"/>
</dbReference>
<dbReference type="SUPFAM" id="SSF53167">
    <property type="entry name" value="Purine and uridine phosphorylases"/>
    <property type="match status" value="1"/>
</dbReference>
<dbReference type="RefSeq" id="WP_204446461.1">
    <property type="nucleotide sequence ID" value="NZ_JACJKY010000009.1"/>
</dbReference>
<dbReference type="NCBIfam" id="NF004079">
    <property type="entry name" value="PRK05584.1"/>
    <property type="match status" value="1"/>
</dbReference>
<dbReference type="GO" id="GO:0009164">
    <property type="term" value="P:nucleoside catabolic process"/>
    <property type="evidence" value="ECO:0007669"/>
    <property type="project" value="InterPro"/>
</dbReference>
<dbReference type="Proteomes" id="UP000774750">
    <property type="component" value="Unassembled WGS sequence"/>
</dbReference>
<dbReference type="EC" id="3.2.2.9" evidence="2"/>
<dbReference type="GO" id="GO:0019509">
    <property type="term" value="P:L-methionine salvage from methylthioadenosine"/>
    <property type="evidence" value="ECO:0007669"/>
    <property type="project" value="InterPro"/>
</dbReference>
<keyword evidence="8" id="KW-1185">Reference proteome</keyword>
<evidence type="ECO:0000313" key="8">
    <source>
        <dbReference type="Proteomes" id="UP000774750"/>
    </source>
</evidence>
<gene>
    <name evidence="7" type="ORF">H6A12_07405</name>
</gene>
<organism evidence="7 8">
    <name type="scientific">Merdimmobilis hominis</name>
    <dbReference type="NCBI Taxonomy" id="2897707"/>
    <lineage>
        <taxon>Bacteria</taxon>
        <taxon>Bacillati</taxon>
        <taxon>Bacillota</taxon>
        <taxon>Clostridia</taxon>
        <taxon>Eubacteriales</taxon>
        <taxon>Oscillospiraceae</taxon>
        <taxon>Merdimmobilis</taxon>
    </lineage>
</organism>
<evidence type="ECO:0000256" key="5">
    <source>
        <dbReference type="ARBA" id="ARBA00023167"/>
    </source>
</evidence>
<comment type="caution">
    <text evidence="7">The sequence shown here is derived from an EMBL/GenBank/DDBJ whole genome shotgun (WGS) entry which is preliminary data.</text>
</comment>
<dbReference type="GO" id="GO:0019284">
    <property type="term" value="P:L-methionine salvage from S-adenosylmethionine"/>
    <property type="evidence" value="ECO:0007669"/>
    <property type="project" value="TreeGrafter"/>
</dbReference>
<dbReference type="Pfam" id="PF01048">
    <property type="entry name" value="PNP_UDP_1"/>
    <property type="match status" value="1"/>
</dbReference>
<proteinExistence type="predicted"/>
<dbReference type="InterPro" id="IPR000845">
    <property type="entry name" value="Nucleoside_phosphorylase_d"/>
</dbReference>